<dbReference type="EMBL" id="WBJZ01000006">
    <property type="protein sequence ID" value="KAB1659521.1"/>
    <property type="molecule type" value="Genomic_DNA"/>
</dbReference>
<dbReference type="PROSITE" id="PS50977">
    <property type="entry name" value="HTH_TETR_2"/>
    <property type="match status" value="1"/>
</dbReference>
<keyword evidence="3" id="KW-0804">Transcription</keyword>
<dbReference type="OrthoDB" id="3766519at2"/>
<dbReference type="GO" id="GO:0000976">
    <property type="term" value="F:transcription cis-regulatory region binding"/>
    <property type="evidence" value="ECO:0007669"/>
    <property type="project" value="TreeGrafter"/>
</dbReference>
<evidence type="ECO:0000256" key="1">
    <source>
        <dbReference type="ARBA" id="ARBA00023015"/>
    </source>
</evidence>
<organism evidence="6 7">
    <name type="scientific">Pseudoclavibacter chungangensis</name>
    <dbReference type="NCBI Taxonomy" id="587635"/>
    <lineage>
        <taxon>Bacteria</taxon>
        <taxon>Bacillati</taxon>
        <taxon>Actinomycetota</taxon>
        <taxon>Actinomycetes</taxon>
        <taxon>Micrococcales</taxon>
        <taxon>Microbacteriaceae</taxon>
        <taxon>Pseudoclavibacter</taxon>
    </lineage>
</organism>
<keyword evidence="2 4" id="KW-0238">DNA-binding</keyword>
<dbReference type="RefSeq" id="WP_158040021.1">
    <property type="nucleotide sequence ID" value="NZ_JACCFV010000001.1"/>
</dbReference>
<evidence type="ECO:0000313" key="6">
    <source>
        <dbReference type="EMBL" id="KAB1659521.1"/>
    </source>
</evidence>
<dbReference type="Proteomes" id="UP000467240">
    <property type="component" value="Unassembled WGS sequence"/>
</dbReference>
<proteinExistence type="predicted"/>
<dbReference type="PANTHER" id="PTHR30055:SF234">
    <property type="entry name" value="HTH-TYPE TRANSCRIPTIONAL REGULATOR BETI"/>
    <property type="match status" value="1"/>
</dbReference>
<evidence type="ECO:0000256" key="3">
    <source>
        <dbReference type="ARBA" id="ARBA00023163"/>
    </source>
</evidence>
<evidence type="ECO:0000256" key="4">
    <source>
        <dbReference type="PROSITE-ProRule" id="PRU00335"/>
    </source>
</evidence>
<comment type="caution">
    <text evidence="6">The sequence shown here is derived from an EMBL/GenBank/DDBJ whole genome shotgun (WGS) entry which is preliminary data.</text>
</comment>
<dbReference type="InterPro" id="IPR009057">
    <property type="entry name" value="Homeodomain-like_sf"/>
</dbReference>
<dbReference type="SUPFAM" id="SSF46689">
    <property type="entry name" value="Homeodomain-like"/>
    <property type="match status" value="1"/>
</dbReference>
<keyword evidence="7" id="KW-1185">Reference proteome</keyword>
<accession>A0A7J5C1A0</accession>
<dbReference type="AlphaFoldDB" id="A0A7J5C1A0"/>
<dbReference type="PANTHER" id="PTHR30055">
    <property type="entry name" value="HTH-TYPE TRANSCRIPTIONAL REGULATOR RUTR"/>
    <property type="match status" value="1"/>
</dbReference>
<dbReference type="Pfam" id="PF00440">
    <property type="entry name" value="TetR_N"/>
    <property type="match status" value="1"/>
</dbReference>
<keyword evidence="1" id="KW-0805">Transcription regulation</keyword>
<gene>
    <name evidence="6" type="ORF">F8O01_06255</name>
</gene>
<sequence length="186" mass="20688">MQETRTDPAVEMRRASLQLFARHGYEATSLQDVADAVGYTKANVLYHFGSKQGLFDAAVGPGVEDFERLIGRLRADPHLRDPDHIARVFVEFLFDHLDEVDLFINRASTLAEQPLVRRANELIDGLVELSLGAAPDSDRQLRIDIAFSGVAYCIASAHRAERESVPLDEELRERFIGAIVAIASID</sequence>
<dbReference type="Gene3D" id="1.10.357.10">
    <property type="entry name" value="Tetracycline Repressor, domain 2"/>
    <property type="match status" value="1"/>
</dbReference>
<dbReference type="GO" id="GO:0003700">
    <property type="term" value="F:DNA-binding transcription factor activity"/>
    <property type="evidence" value="ECO:0007669"/>
    <property type="project" value="TreeGrafter"/>
</dbReference>
<evidence type="ECO:0000313" key="7">
    <source>
        <dbReference type="Proteomes" id="UP000467240"/>
    </source>
</evidence>
<evidence type="ECO:0000259" key="5">
    <source>
        <dbReference type="PROSITE" id="PS50977"/>
    </source>
</evidence>
<feature type="domain" description="HTH tetR-type" evidence="5">
    <location>
        <begin position="6"/>
        <end position="66"/>
    </location>
</feature>
<name>A0A7J5C1A0_9MICO</name>
<protein>
    <submittedName>
        <fullName evidence="6">TetR/AcrR family transcriptional regulator</fullName>
    </submittedName>
</protein>
<feature type="DNA-binding region" description="H-T-H motif" evidence="4">
    <location>
        <begin position="29"/>
        <end position="48"/>
    </location>
</feature>
<dbReference type="InterPro" id="IPR001647">
    <property type="entry name" value="HTH_TetR"/>
</dbReference>
<dbReference type="InterPro" id="IPR050109">
    <property type="entry name" value="HTH-type_TetR-like_transc_reg"/>
</dbReference>
<evidence type="ECO:0000256" key="2">
    <source>
        <dbReference type="ARBA" id="ARBA00023125"/>
    </source>
</evidence>
<reference evidence="6 7" key="1">
    <citation type="submission" date="2019-09" db="EMBL/GenBank/DDBJ databases">
        <title>Phylogeny of genus Pseudoclavibacter and closely related genus.</title>
        <authorList>
            <person name="Li Y."/>
        </authorList>
    </citation>
    <scope>NUCLEOTIDE SEQUENCE [LARGE SCALE GENOMIC DNA]</scope>
    <source>
        <strain evidence="6 7">DSM 23821</strain>
    </source>
</reference>
<dbReference type="PRINTS" id="PR00455">
    <property type="entry name" value="HTHTETR"/>
</dbReference>